<dbReference type="Proteomes" id="UP000263517">
    <property type="component" value="Unassembled WGS sequence"/>
</dbReference>
<dbReference type="EMBL" id="DNAN01000509">
    <property type="protein sequence ID" value="HAW76925.1"/>
    <property type="molecule type" value="Genomic_DNA"/>
</dbReference>
<accession>A0A350P6K8</accession>
<protein>
    <submittedName>
        <fullName evidence="1">Uncharacterized protein</fullName>
    </submittedName>
</protein>
<evidence type="ECO:0000313" key="2">
    <source>
        <dbReference type="Proteomes" id="UP000263517"/>
    </source>
</evidence>
<reference evidence="1 2" key="1">
    <citation type="journal article" date="2018" name="Nat. Biotechnol.">
        <title>A standardized bacterial taxonomy based on genome phylogeny substantially revises the tree of life.</title>
        <authorList>
            <person name="Parks D.H."/>
            <person name="Chuvochina M."/>
            <person name="Waite D.W."/>
            <person name="Rinke C."/>
            <person name="Skarshewski A."/>
            <person name="Chaumeil P.A."/>
            <person name="Hugenholtz P."/>
        </authorList>
    </citation>
    <scope>NUCLEOTIDE SEQUENCE [LARGE SCALE GENOMIC DNA]</scope>
    <source>
        <strain evidence="1">UBA11978</strain>
    </source>
</reference>
<sequence>MQHRRTLKYEKRDQYRYRSRENLEEILKKPPPKILTISKIECYLLDDQGERVRRVCGMRRQKSFPSHVPVGIDNPHGWVNPLDQARCLNHAGSNTDHVGIGPCKLHMAQIAVEGRKGVPTSEQFKQYIKDNHLDGSDLRQGVTHMTEEDLRQGGEFQAYLAKVKNELTTEDLTDTIRGLYELEALKAMLVDQMENSGVTQDRIEAVAQQILKSAQYQATTAKRDAQIMQTKAVQALTQVMITGILGIIAENISSEKAVEIMQKFKDELVLPTNQHGYTEMLRRQKASGLTEKIALIAEESSE</sequence>
<organism evidence="1 2">
    <name type="scientific">Alteromonas australica</name>
    <dbReference type="NCBI Taxonomy" id="589873"/>
    <lineage>
        <taxon>Bacteria</taxon>
        <taxon>Pseudomonadati</taxon>
        <taxon>Pseudomonadota</taxon>
        <taxon>Gammaproteobacteria</taxon>
        <taxon>Alteromonadales</taxon>
        <taxon>Alteromonadaceae</taxon>
        <taxon>Alteromonas/Salinimonas group</taxon>
        <taxon>Alteromonas</taxon>
    </lineage>
</organism>
<comment type="caution">
    <text evidence="1">The sequence shown here is derived from an EMBL/GenBank/DDBJ whole genome shotgun (WGS) entry which is preliminary data.</text>
</comment>
<proteinExistence type="predicted"/>
<gene>
    <name evidence="1" type="ORF">DCW74_14475</name>
</gene>
<evidence type="ECO:0000313" key="1">
    <source>
        <dbReference type="EMBL" id="HAW76925.1"/>
    </source>
</evidence>
<dbReference type="AlphaFoldDB" id="A0A350P6K8"/>
<name>A0A350P6K8_9ALTE</name>